<gene>
    <name evidence="3" type="ORF">AMETH_5599</name>
</gene>
<dbReference type="OrthoDB" id="5769716at2"/>
<dbReference type="GeneID" id="301846091"/>
<dbReference type="CDD" id="cd16934">
    <property type="entry name" value="HATPase_RsbT-like"/>
    <property type="match status" value="1"/>
</dbReference>
<dbReference type="HOGENOM" id="CLU_129722_1_0_11"/>
<dbReference type="STRING" id="1068978.AMETH_5599"/>
<proteinExistence type="predicted"/>
<dbReference type="SMART" id="SM00387">
    <property type="entry name" value="HATPase_c"/>
    <property type="match status" value="1"/>
</dbReference>
<keyword evidence="1" id="KW-0723">Serine/threonine-protein kinase</keyword>
<dbReference type="KEGG" id="amq:AMETH_5599"/>
<dbReference type="RefSeq" id="WP_017984529.1">
    <property type="nucleotide sequence ID" value="NZ_AQUL01000001.1"/>
</dbReference>
<dbReference type="PATRIC" id="fig|1068978.7.peg.6016"/>
<dbReference type="eggNOG" id="COG2172">
    <property type="taxonomic scope" value="Bacteria"/>
</dbReference>
<organism evidence="3 4">
    <name type="scientific">Amycolatopsis methanolica 239</name>
    <dbReference type="NCBI Taxonomy" id="1068978"/>
    <lineage>
        <taxon>Bacteria</taxon>
        <taxon>Bacillati</taxon>
        <taxon>Actinomycetota</taxon>
        <taxon>Actinomycetes</taxon>
        <taxon>Pseudonocardiales</taxon>
        <taxon>Pseudonocardiaceae</taxon>
        <taxon>Amycolatopsis</taxon>
        <taxon>Amycolatopsis methanolica group</taxon>
    </lineage>
</organism>
<dbReference type="InterPro" id="IPR036890">
    <property type="entry name" value="HATPase_C_sf"/>
</dbReference>
<keyword evidence="1" id="KW-0808">Transferase</keyword>
<dbReference type="Pfam" id="PF02518">
    <property type="entry name" value="HATPase_c"/>
    <property type="match status" value="1"/>
</dbReference>
<name>A0A076N3D9_AMYME</name>
<accession>A0A076N3D9</accession>
<dbReference type="SUPFAM" id="SSF55874">
    <property type="entry name" value="ATPase domain of HSP90 chaperone/DNA topoisomerase II/histidine kinase"/>
    <property type="match status" value="1"/>
</dbReference>
<evidence type="ECO:0000313" key="3">
    <source>
        <dbReference type="EMBL" id="AIJ25691.1"/>
    </source>
</evidence>
<protein>
    <submittedName>
        <fullName evidence="3">Anti-sigma factor</fullName>
    </submittedName>
</protein>
<dbReference type="InterPro" id="IPR003594">
    <property type="entry name" value="HATPase_dom"/>
</dbReference>
<dbReference type="PANTHER" id="PTHR35526">
    <property type="entry name" value="ANTI-SIGMA-F FACTOR RSBW-RELATED"/>
    <property type="match status" value="1"/>
</dbReference>
<dbReference type="PANTHER" id="PTHR35526:SF3">
    <property type="entry name" value="ANTI-SIGMA-F FACTOR RSBW"/>
    <property type="match status" value="1"/>
</dbReference>
<dbReference type="InterPro" id="IPR050267">
    <property type="entry name" value="Anti-sigma-factor_SerPK"/>
</dbReference>
<feature type="domain" description="Histidine kinase/HSP90-like ATPase" evidence="2">
    <location>
        <begin position="37"/>
        <end position="137"/>
    </location>
</feature>
<dbReference type="GO" id="GO:0004674">
    <property type="term" value="F:protein serine/threonine kinase activity"/>
    <property type="evidence" value="ECO:0007669"/>
    <property type="project" value="UniProtKB-KW"/>
</dbReference>
<evidence type="ECO:0000256" key="1">
    <source>
        <dbReference type="ARBA" id="ARBA00022527"/>
    </source>
</evidence>
<evidence type="ECO:0000259" key="2">
    <source>
        <dbReference type="SMART" id="SM00387"/>
    </source>
</evidence>
<keyword evidence="1" id="KW-0418">Kinase</keyword>
<sequence>MTRAPSTNTVAIHDEYDIVHVRHAARSAASTAGFSLVQQTKLVTAASELARNALVYGGGGQAEIAVEDLGGNPTVRMTFTDKGPGIPDIDAAMADGFTTGSGLGLGLGGAKRLADQFRIDSAPGRGTRVEISMSVRRSAGP</sequence>
<keyword evidence="4" id="KW-1185">Reference proteome</keyword>
<evidence type="ECO:0000313" key="4">
    <source>
        <dbReference type="Proteomes" id="UP000062973"/>
    </source>
</evidence>
<dbReference type="Proteomes" id="UP000062973">
    <property type="component" value="Chromosome"/>
</dbReference>
<dbReference type="EMBL" id="CP009110">
    <property type="protein sequence ID" value="AIJ25691.1"/>
    <property type="molecule type" value="Genomic_DNA"/>
</dbReference>
<reference evidence="3 4" key="1">
    <citation type="submission" date="2014-07" db="EMBL/GenBank/DDBJ databases">
        <title>Whole Genome Sequence of the Amycolatopsis methanolica 239.</title>
        <authorList>
            <person name="Tang B."/>
        </authorList>
    </citation>
    <scope>NUCLEOTIDE SEQUENCE [LARGE SCALE GENOMIC DNA]</scope>
    <source>
        <strain evidence="3 4">239</strain>
    </source>
</reference>
<dbReference type="Gene3D" id="3.30.565.10">
    <property type="entry name" value="Histidine kinase-like ATPase, C-terminal domain"/>
    <property type="match status" value="1"/>
</dbReference>
<dbReference type="AlphaFoldDB" id="A0A076N3D9"/>